<sequence length="204" mass="22132">MAYALVPADIPSPTSHPPPINRPADSARSRHPGSNIRCGPETSSLCRCWAAGPITFNESELVTTPCGCSLCPRLRRATRRPRFQASPVRSLPGRHCALVVVKHLADSDCPPLSQPPQSTDLPCWPPPPSSPSRYLTRIQVFFNLSPPTSPSGSIHSYQQSSIIGSLSLQSSVKLLVSKIFPQIATQQSDKHQLNHLHHGDGTLI</sequence>
<dbReference type="Proteomes" id="UP000325313">
    <property type="component" value="Unassembled WGS sequence"/>
</dbReference>
<feature type="region of interest" description="Disordered" evidence="1">
    <location>
        <begin position="1"/>
        <end position="36"/>
    </location>
</feature>
<evidence type="ECO:0000313" key="2">
    <source>
        <dbReference type="EMBL" id="KAA1137490.1"/>
    </source>
</evidence>
<proteinExistence type="predicted"/>
<dbReference type="AlphaFoldDB" id="A0A5B0SIA2"/>
<evidence type="ECO:0000256" key="1">
    <source>
        <dbReference type="SAM" id="MobiDB-lite"/>
    </source>
</evidence>
<name>A0A5B0SIA2_PUCGR</name>
<evidence type="ECO:0000313" key="3">
    <source>
        <dbReference type="Proteomes" id="UP000325313"/>
    </source>
</evidence>
<comment type="caution">
    <text evidence="2">The sequence shown here is derived from an EMBL/GenBank/DDBJ whole genome shotgun (WGS) entry which is preliminary data.</text>
</comment>
<dbReference type="EMBL" id="VDEP01000008">
    <property type="protein sequence ID" value="KAA1137490.1"/>
    <property type="molecule type" value="Genomic_DNA"/>
</dbReference>
<protein>
    <submittedName>
        <fullName evidence="2">Uncharacterized protein</fullName>
    </submittedName>
</protein>
<accession>A0A5B0SIA2</accession>
<reference evidence="2 3" key="1">
    <citation type="submission" date="2019-05" db="EMBL/GenBank/DDBJ databases">
        <title>Emergence of the Ug99 lineage of the wheat stem rust pathogen through somatic hybridization.</title>
        <authorList>
            <person name="Li F."/>
            <person name="Upadhyaya N.M."/>
            <person name="Sperschneider J."/>
            <person name="Matny O."/>
            <person name="Nguyen-Phuc H."/>
            <person name="Mago R."/>
            <person name="Raley C."/>
            <person name="Miller M.E."/>
            <person name="Silverstein K.A.T."/>
            <person name="Henningsen E."/>
            <person name="Hirsch C.D."/>
            <person name="Visser B."/>
            <person name="Pretorius Z.A."/>
            <person name="Steffenson B.J."/>
            <person name="Schwessinger B."/>
            <person name="Dodds P.N."/>
            <person name="Figueroa M."/>
        </authorList>
    </citation>
    <scope>NUCLEOTIDE SEQUENCE [LARGE SCALE GENOMIC DNA]</scope>
    <source>
        <strain evidence="2 3">Ug99</strain>
    </source>
</reference>
<gene>
    <name evidence="2" type="ORF">PGTUg99_021015</name>
</gene>
<organism evidence="2 3">
    <name type="scientific">Puccinia graminis f. sp. tritici</name>
    <dbReference type="NCBI Taxonomy" id="56615"/>
    <lineage>
        <taxon>Eukaryota</taxon>
        <taxon>Fungi</taxon>
        <taxon>Dikarya</taxon>
        <taxon>Basidiomycota</taxon>
        <taxon>Pucciniomycotina</taxon>
        <taxon>Pucciniomycetes</taxon>
        <taxon>Pucciniales</taxon>
        <taxon>Pucciniaceae</taxon>
        <taxon>Puccinia</taxon>
    </lineage>
</organism>